<dbReference type="Proteomes" id="UP000031307">
    <property type="component" value="Unassembled WGS sequence"/>
</dbReference>
<keyword evidence="3" id="KW-0813">Transport</keyword>
<feature type="chain" id="PRO_5002143912" description="Soluble ligand binding domain-containing protein" evidence="15">
    <location>
        <begin position="20"/>
        <end position="346"/>
    </location>
</feature>
<dbReference type="Pfam" id="PF02563">
    <property type="entry name" value="Poly_export"/>
    <property type="match status" value="1"/>
</dbReference>
<evidence type="ECO:0000313" key="18">
    <source>
        <dbReference type="EMBL" id="KIA76387.1"/>
    </source>
</evidence>
<evidence type="ECO:0000256" key="15">
    <source>
        <dbReference type="SAM" id="SignalP"/>
    </source>
</evidence>
<dbReference type="PANTHER" id="PTHR33619">
    <property type="entry name" value="POLYSACCHARIDE EXPORT PROTEIN GFCE-RELATED"/>
    <property type="match status" value="1"/>
</dbReference>
<comment type="subcellular location">
    <subcellularLocation>
        <location evidence="1">Cell outer membrane</location>
        <topology evidence="1">Multi-pass membrane protein</topology>
    </subcellularLocation>
</comment>
<name>A0A0C1E4T3_9BACT</name>
<evidence type="ECO:0008006" key="20">
    <source>
        <dbReference type="Google" id="ProtNLM"/>
    </source>
</evidence>
<keyword evidence="9" id="KW-0406">Ion transport</keyword>
<dbReference type="InterPro" id="IPR049712">
    <property type="entry name" value="Poly_export"/>
</dbReference>
<keyword evidence="8" id="KW-0625">Polysaccharide transport</keyword>
<feature type="domain" description="SLBB" evidence="17">
    <location>
        <begin position="236"/>
        <end position="313"/>
    </location>
</feature>
<dbReference type="AlphaFoldDB" id="A0A0C1E4T3"/>
<dbReference type="GO" id="GO:0009279">
    <property type="term" value="C:cell outer membrane"/>
    <property type="evidence" value="ECO:0007669"/>
    <property type="project" value="UniProtKB-SubCell"/>
</dbReference>
<evidence type="ECO:0000256" key="4">
    <source>
        <dbReference type="ARBA" id="ARBA00022452"/>
    </source>
</evidence>
<keyword evidence="13" id="KW-0998">Cell outer membrane</keyword>
<evidence type="ECO:0000313" key="19">
    <source>
        <dbReference type="Proteomes" id="UP000031307"/>
    </source>
</evidence>
<proteinExistence type="inferred from homology"/>
<dbReference type="Gene3D" id="3.10.560.10">
    <property type="entry name" value="Outer membrane lipoprotein wza domain like"/>
    <property type="match status" value="2"/>
</dbReference>
<feature type="signal peptide" evidence="15">
    <location>
        <begin position="1"/>
        <end position="19"/>
    </location>
</feature>
<evidence type="ECO:0000256" key="8">
    <source>
        <dbReference type="ARBA" id="ARBA00023047"/>
    </source>
</evidence>
<keyword evidence="5" id="KW-0762">Sugar transport</keyword>
<evidence type="ECO:0000256" key="5">
    <source>
        <dbReference type="ARBA" id="ARBA00022597"/>
    </source>
</evidence>
<reference evidence="18 19" key="1">
    <citation type="journal article" date="2014" name="Mol. Biol. Evol.">
        <title>Massive expansion of Ubiquitination-related gene families within the Chlamydiae.</title>
        <authorList>
            <person name="Domman D."/>
            <person name="Collingro A."/>
            <person name="Lagkouvardos I."/>
            <person name="Gehre L."/>
            <person name="Weinmaier T."/>
            <person name="Rattei T."/>
            <person name="Subtil A."/>
            <person name="Horn M."/>
        </authorList>
    </citation>
    <scope>NUCLEOTIDE SEQUENCE [LARGE SCALE GENOMIC DNA]</scope>
    <source>
        <strain evidence="18 19">OEW1</strain>
    </source>
</reference>
<sequence length="346" mass="38829">MMQKLLVILLFLLHSSAQANPYTLLGACEFVLDSQRIQEEGKFAIEELQGHYYAELPEDAFTPYYPVICEDDVLNITLYHPSRRDLMAAVQLINARTGGFRVVNGKITLPELNAVDVRGLTLPQARQEIKARFNEQIKDIEIYLSFKAKESNKIIITGLVSPPPIAADGQLRLYEVLTKAFIPPTANLFASYVLRDNLPLKLDLSRLLKMGDMNQNIVMKGGDKIFIASPTDHVAMVLGDVHAPKRIPLLSGSISLKEALALARGIRFTGNKNHIQVIRGNISCPRIYTFTWDFVVHEPNKNLLLIPGDVVFVSRKAITEWALFMRELEGTIRLIPAVELINQISK</sequence>
<keyword evidence="4" id="KW-1134">Transmembrane beta strand</keyword>
<evidence type="ECO:0000256" key="7">
    <source>
        <dbReference type="ARBA" id="ARBA00022729"/>
    </source>
</evidence>
<dbReference type="Gene3D" id="3.30.1950.10">
    <property type="entry name" value="wza like domain"/>
    <property type="match status" value="1"/>
</dbReference>
<keyword evidence="14" id="KW-0449">Lipoprotein</keyword>
<evidence type="ECO:0000256" key="6">
    <source>
        <dbReference type="ARBA" id="ARBA00022692"/>
    </source>
</evidence>
<comment type="similarity">
    <text evidence="2">Belongs to the BexD/CtrA/VexA family.</text>
</comment>
<dbReference type="InterPro" id="IPR003715">
    <property type="entry name" value="Poly_export_N"/>
</dbReference>
<evidence type="ECO:0000256" key="11">
    <source>
        <dbReference type="ARBA" id="ARBA00023136"/>
    </source>
</evidence>
<dbReference type="PATRIC" id="fig|83552.4.peg.2527"/>
<evidence type="ECO:0000256" key="9">
    <source>
        <dbReference type="ARBA" id="ARBA00023065"/>
    </source>
</evidence>
<evidence type="ECO:0000259" key="17">
    <source>
        <dbReference type="Pfam" id="PF22461"/>
    </source>
</evidence>
<evidence type="ECO:0000256" key="3">
    <source>
        <dbReference type="ARBA" id="ARBA00022448"/>
    </source>
</evidence>
<evidence type="ECO:0000256" key="14">
    <source>
        <dbReference type="ARBA" id="ARBA00023288"/>
    </source>
</evidence>
<keyword evidence="11" id="KW-0472">Membrane</keyword>
<evidence type="ECO:0000256" key="13">
    <source>
        <dbReference type="ARBA" id="ARBA00023237"/>
    </source>
</evidence>
<evidence type="ECO:0000256" key="2">
    <source>
        <dbReference type="ARBA" id="ARBA00009450"/>
    </source>
</evidence>
<evidence type="ECO:0000259" key="16">
    <source>
        <dbReference type="Pfam" id="PF02563"/>
    </source>
</evidence>
<dbReference type="Pfam" id="PF22461">
    <property type="entry name" value="SLBB_2"/>
    <property type="match status" value="1"/>
</dbReference>
<gene>
    <name evidence="18" type="ORF">DB43_AK00470</name>
</gene>
<keyword evidence="6" id="KW-0812">Transmembrane</keyword>
<accession>A0A0C1E4T3</accession>
<evidence type="ECO:0000256" key="1">
    <source>
        <dbReference type="ARBA" id="ARBA00004571"/>
    </source>
</evidence>
<keyword evidence="12" id="KW-0564">Palmitate</keyword>
<comment type="caution">
    <text evidence="18">The sequence shown here is derived from an EMBL/GenBank/DDBJ whole genome shotgun (WGS) entry which is preliminary data.</text>
</comment>
<organism evidence="18 19">
    <name type="scientific">Parachlamydia acanthamoebae</name>
    <dbReference type="NCBI Taxonomy" id="83552"/>
    <lineage>
        <taxon>Bacteria</taxon>
        <taxon>Pseudomonadati</taxon>
        <taxon>Chlamydiota</taxon>
        <taxon>Chlamydiia</taxon>
        <taxon>Parachlamydiales</taxon>
        <taxon>Parachlamydiaceae</taxon>
        <taxon>Parachlamydia</taxon>
    </lineage>
</organism>
<evidence type="ECO:0000256" key="10">
    <source>
        <dbReference type="ARBA" id="ARBA00023114"/>
    </source>
</evidence>
<dbReference type="GO" id="GO:0015159">
    <property type="term" value="F:polysaccharide transmembrane transporter activity"/>
    <property type="evidence" value="ECO:0007669"/>
    <property type="project" value="InterPro"/>
</dbReference>
<dbReference type="EMBL" id="JSAM01000121">
    <property type="protein sequence ID" value="KIA76387.1"/>
    <property type="molecule type" value="Genomic_DNA"/>
</dbReference>
<protein>
    <recommendedName>
        <fullName evidence="20">Soluble ligand binding domain-containing protein</fullName>
    </recommendedName>
</protein>
<evidence type="ECO:0000256" key="12">
    <source>
        <dbReference type="ARBA" id="ARBA00023139"/>
    </source>
</evidence>
<keyword evidence="10" id="KW-0626">Porin</keyword>
<keyword evidence="7 15" id="KW-0732">Signal</keyword>
<dbReference type="GO" id="GO:0046930">
    <property type="term" value="C:pore complex"/>
    <property type="evidence" value="ECO:0007669"/>
    <property type="project" value="UniProtKB-KW"/>
</dbReference>
<dbReference type="GO" id="GO:0006811">
    <property type="term" value="P:monoatomic ion transport"/>
    <property type="evidence" value="ECO:0007669"/>
    <property type="project" value="UniProtKB-KW"/>
</dbReference>
<dbReference type="PANTHER" id="PTHR33619:SF3">
    <property type="entry name" value="POLYSACCHARIDE EXPORT PROTEIN GFCE-RELATED"/>
    <property type="match status" value="1"/>
</dbReference>
<dbReference type="PROSITE" id="PS51257">
    <property type="entry name" value="PROKAR_LIPOPROTEIN"/>
    <property type="match status" value="1"/>
</dbReference>
<feature type="domain" description="Polysaccharide export protein N-terminal" evidence="16">
    <location>
        <begin position="67"/>
        <end position="145"/>
    </location>
</feature>
<dbReference type="GO" id="GO:0015288">
    <property type="term" value="F:porin activity"/>
    <property type="evidence" value="ECO:0007669"/>
    <property type="project" value="UniProtKB-KW"/>
</dbReference>
<dbReference type="InterPro" id="IPR054765">
    <property type="entry name" value="SLBB_dom"/>
</dbReference>